<proteinExistence type="predicted"/>
<protein>
    <submittedName>
        <fullName evidence="2">Uncharacterized protein</fullName>
    </submittedName>
</protein>
<keyword evidence="1" id="KW-1133">Transmembrane helix</keyword>
<accession>A0A069CX71</accession>
<sequence>MAFKIKVIYNSHMDNKNKKTANLIFKGAIEGVEKNVSFLAIMLMELVALIVVGIAVSLLSLIGIPGAFLMILAIAAMIFILIMALIVAWQQSIMVGIFSTIINAFVLLMVILAL</sequence>
<reference evidence="3" key="1">
    <citation type="journal article" date="2014" name="Genome Announc.">
        <title>Draft genome sequence of Weissella oryzae SG25T, isolated from fermented rice grains.</title>
        <authorList>
            <person name="Tanizawa Y."/>
            <person name="Fujisawa T."/>
            <person name="Mochizuki T."/>
            <person name="Kaminuma E."/>
            <person name="Suzuki Y."/>
            <person name="Nakamura Y."/>
            <person name="Tohno M."/>
        </authorList>
    </citation>
    <scope>NUCLEOTIDE SEQUENCE [LARGE SCALE GENOMIC DNA]</scope>
    <source>
        <strain evidence="3">DSM 25784 / JCM 18191 / LMG 30913 / SG25</strain>
    </source>
</reference>
<organism evidence="2 3">
    <name type="scientific">Weissella oryzae (strain DSM 25784 / JCM 18191 / LMG 30913 / SG25)</name>
    <dbReference type="NCBI Taxonomy" id="1329250"/>
    <lineage>
        <taxon>Bacteria</taxon>
        <taxon>Bacillati</taxon>
        <taxon>Bacillota</taxon>
        <taxon>Bacilli</taxon>
        <taxon>Lactobacillales</taxon>
        <taxon>Lactobacillaceae</taxon>
        <taxon>Weissella</taxon>
    </lineage>
</organism>
<keyword evidence="1" id="KW-0472">Membrane</keyword>
<name>A0A069CX71_WEIOS</name>
<feature type="transmembrane region" description="Helical" evidence="1">
    <location>
        <begin position="93"/>
        <end position="113"/>
    </location>
</feature>
<evidence type="ECO:0000313" key="3">
    <source>
        <dbReference type="Proteomes" id="UP000030643"/>
    </source>
</evidence>
<dbReference type="STRING" id="1329250.WOSG25_220050"/>
<keyword evidence="3" id="KW-1185">Reference proteome</keyword>
<feature type="transmembrane region" description="Helical" evidence="1">
    <location>
        <begin position="36"/>
        <end position="59"/>
    </location>
</feature>
<evidence type="ECO:0000256" key="1">
    <source>
        <dbReference type="SAM" id="Phobius"/>
    </source>
</evidence>
<gene>
    <name evidence="2" type="ORF">WOSG25_220050</name>
</gene>
<dbReference type="EMBL" id="DF820505">
    <property type="protein sequence ID" value="GAK31977.1"/>
    <property type="molecule type" value="Genomic_DNA"/>
</dbReference>
<feature type="transmembrane region" description="Helical" evidence="1">
    <location>
        <begin position="66"/>
        <end position="87"/>
    </location>
</feature>
<dbReference type="Proteomes" id="UP000030643">
    <property type="component" value="Unassembled WGS sequence"/>
</dbReference>
<keyword evidence="1" id="KW-0812">Transmembrane</keyword>
<dbReference type="AlphaFoldDB" id="A0A069CX71"/>
<evidence type="ECO:0000313" key="2">
    <source>
        <dbReference type="EMBL" id="GAK31977.1"/>
    </source>
</evidence>